<protein>
    <submittedName>
        <fullName evidence="20">Penicillin-binding protein, 1A family</fullName>
    </submittedName>
</protein>
<dbReference type="GO" id="GO:0071555">
    <property type="term" value="P:cell wall organization"/>
    <property type="evidence" value="ECO:0007669"/>
    <property type="project" value="UniProtKB-KW"/>
</dbReference>
<dbReference type="InterPro" id="IPR023346">
    <property type="entry name" value="Lysozyme-like_dom_sf"/>
</dbReference>
<dbReference type="AlphaFoldDB" id="A0A0G0MNH0"/>
<evidence type="ECO:0000256" key="2">
    <source>
        <dbReference type="ARBA" id="ARBA00007090"/>
    </source>
</evidence>
<keyword evidence="6" id="KW-0645">Protease</keyword>
<feature type="domain" description="Penicillin-binding protein transpeptidase" evidence="18">
    <location>
        <begin position="338"/>
        <end position="605"/>
    </location>
</feature>
<dbReference type="InterPro" id="IPR036950">
    <property type="entry name" value="PBP_transglycosylase"/>
</dbReference>
<evidence type="ECO:0000256" key="15">
    <source>
        <dbReference type="ARBA" id="ARBA00034000"/>
    </source>
</evidence>
<evidence type="ECO:0000256" key="8">
    <source>
        <dbReference type="ARBA" id="ARBA00022679"/>
    </source>
</evidence>
<keyword evidence="12 17" id="KW-0472">Membrane</keyword>
<evidence type="ECO:0000256" key="11">
    <source>
        <dbReference type="ARBA" id="ARBA00022984"/>
    </source>
</evidence>
<dbReference type="GO" id="GO:0006508">
    <property type="term" value="P:proteolysis"/>
    <property type="evidence" value="ECO:0007669"/>
    <property type="project" value="UniProtKB-KW"/>
</dbReference>
<feature type="domain" description="Glycosyl transferase family 51" evidence="19">
    <location>
        <begin position="73"/>
        <end position="248"/>
    </location>
</feature>
<keyword evidence="11" id="KW-0573">Peptidoglycan synthesis</keyword>
<keyword evidence="10" id="KW-0133">Cell shape</keyword>
<evidence type="ECO:0000256" key="1">
    <source>
        <dbReference type="ARBA" id="ARBA00004236"/>
    </source>
</evidence>
<keyword evidence="14" id="KW-0961">Cell wall biogenesis/degradation</keyword>
<dbReference type="InterPro" id="IPR050396">
    <property type="entry name" value="Glycosyltr_51/Transpeptidase"/>
</dbReference>
<gene>
    <name evidence="20" type="ORF">US86_C0005G0077</name>
</gene>
<keyword evidence="4" id="KW-1003">Cell membrane</keyword>
<dbReference type="Gene3D" id="2.60.40.10">
    <property type="entry name" value="Immunoglobulins"/>
    <property type="match status" value="1"/>
</dbReference>
<dbReference type="GO" id="GO:0008360">
    <property type="term" value="P:regulation of cell shape"/>
    <property type="evidence" value="ECO:0007669"/>
    <property type="project" value="UniProtKB-KW"/>
</dbReference>
<proteinExistence type="inferred from homology"/>
<evidence type="ECO:0000256" key="5">
    <source>
        <dbReference type="ARBA" id="ARBA00022645"/>
    </source>
</evidence>
<dbReference type="GO" id="GO:0005886">
    <property type="term" value="C:plasma membrane"/>
    <property type="evidence" value="ECO:0007669"/>
    <property type="project" value="UniProtKB-SubCell"/>
</dbReference>
<dbReference type="Proteomes" id="UP000034235">
    <property type="component" value="Unassembled WGS sequence"/>
</dbReference>
<evidence type="ECO:0000256" key="4">
    <source>
        <dbReference type="ARBA" id="ARBA00022475"/>
    </source>
</evidence>
<evidence type="ECO:0000259" key="18">
    <source>
        <dbReference type="Pfam" id="PF00905"/>
    </source>
</evidence>
<sequence length="843" mass="92272">MSFQPVHRHKHINRVRFIKLLSSLSTFVLFSIVAGIIGVVGIIIFFLTQIPSPEQLQSRAVPQSTKIYDRNGELLYDIFTQQNRTPIKFEDVPLVVRQATIAIEDKDFYKHKGFSLTGVVRGVFVQSLKKGRAEGGSTLTQQLVKNALLNSERSLVRKIKEFILAVQVERAYSKDQILEMYLNEIPYGGTAYGIEAAANLYFGKYSKDLNLAEASLLAGLPQRPSVYSPYGSRPELAKERQAAVFRRMVEDGYITKDEAEAAKKQPLTYRTSQSELGIKAPHFVLYVKEKLIEQYGDKLVEQGGLRVTTSLDYKLQEKVEEIVKAEIEKIKKYDVGNGAAVVLDPKNGQILSMVGSKDYFAQDYDGNVNVTLSLRQPGSATKPITYAAGMQKGYTAASVLMDVKTEFPGGANNPNYIPVNYDGKFRGPVQVRYALGNSYNVPAVKMLALTGVKDVMDLGYRMGLSTWEPTLENVNNAGLSLVLGGREVRLLDLTSAYGVFASEGKKHDPVSILKVTDSKDKTLYEFKETEGTKILDPGIAFIISNILSDNGARSAAFGANSILNVSGKTVAVKTGTTDEKRDNWAVGYTPSVAAGVWVGNNDNSKMNPAVSSGVTGASPIWQKVMIEALRELPDEKFNQPDGLSHIDVDGLMGGLPRDGSPTRKEYFIKGTEPRVSSENYQRHKVCKNNPHRLSNDGEESEEKDVVLLKEDDPTGANKWQPGIDEWVLNASDARFIGLARGCSGIPGFAGGSGSGNVIEIVNVSNGANVPRVFDVLARSNSPFGVKTVVWSIDGQQKRTQTSEPYALHVEFPDGDKGSHTVTVTLEDNNGGQFTHSIGVTVAL</sequence>
<evidence type="ECO:0000256" key="7">
    <source>
        <dbReference type="ARBA" id="ARBA00022676"/>
    </source>
</evidence>
<evidence type="ECO:0000313" key="21">
    <source>
        <dbReference type="Proteomes" id="UP000034235"/>
    </source>
</evidence>
<keyword evidence="7" id="KW-0328">Glycosyltransferase</keyword>
<comment type="catalytic activity">
    <reaction evidence="15">
        <text>Preferential cleavage: (Ac)2-L-Lys-D-Ala-|-D-Ala. Also transpeptidation of peptidyl-alanyl moieties that are N-acyl substituents of D-alanine.</text>
        <dbReference type="EC" id="3.4.16.4"/>
    </reaction>
</comment>
<dbReference type="InterPro" id="IPR013783">
    <property type="entry name" value="Ig-like_fold"/>
</dbReference>
<dbReference type="Pfam" id="PF00905">
    <property type="entry name" value="Transpeptidase"/>
    <property type="match status" value="1"/>
</dbReference>
<dbReference type="Gene3D" id="3.40.710.10">
    <property type="entry name" value="DD-peptidase/beta-lactamase superfamily"/>
    <property type="match status" value="1"/>
</dbReference>
<dbReference type="SUPFAM" id="SSF56601">
    <property type="entry name" value="beta-lactamase/transpeptidase-like"/>
    <property type="match status" value="1"/>
</dbReference>
<reference evidence="20 21" key="1">
    <citation type="journal article" date="2015" name="Nature">
        <title>rRNA introns, odd ribosomes, and small enigmatic genomes across a large radiation of phyla.</title>
        <authorList>
            <person name="Brown C.T."/>
            <person name="Hug L.A."/>
            <person name="Thomas B.C."/>
            <person name="Sharon I."/>
            <person name="Castelle C.J."/>
            <person name="Singh A."/>
            <person name="Wilkins M.J."/>
            <person name="Williams K.H."/>
            <person name="Banfield J.F."/>
        </authorList>
    </citation>
    <scope>NUCLEOTIDE SEQUENCE [LARGE SCALE GENOMIC DNA]</scope>
</reference>
<dbReference type="InterPro" id="IPR012338">
    <property type="entry name" value="Beta-lactam/transpept-like"/>
</dbReference>
<comment type="caution">
    <text evidence="20">The sequence shown here is derived from an EMBL/GenBank/DDBJ whole genome shotgun (WGS) entry which is preliminary data.</text>
</comment>
<keyword evidence="17" id="KW-0812">Transmembrane</keyword>
<evidence type="ECO:0000256" key="16">
    <source>
        <dbReference type="ARBA" id="ARBA00049902"/>
    </source>
</evidence>
<evidence type="ECO:0000256" key="14">
    <source>
        <dbReference type="ARBA" id="ARBA00023316"/>
    </source>
</evidence>
<evidence type="ECO:0000256" key="13">
    <source>
        <dbReference type="ARBA" id="ARBA00023268"/>
    </source>
</evidence>
<dbReference type="Gene3D" id="1.10.3810.10">
    <property type="entry name" value="Biosynthetic peptidoglycan transglycosylase-like"/>
    <property type="match status" value="1"/>
</dbReference>
<evidence type="ECO:0000313" key="20">
    <source>
        <dbReference type="EMBL" id="KKQ66466.1"/>
    </source>
</evidence>
<dbReference type="NCBIfam" id="TIGR02074">
    <property type="entry name" value="PBP_1a_fam"/>
    <property type="match status" value="1"/>
</dbReference>
<dbReference type="SUPFAM" id="SSF53955">
    <property type="entry name" value="Lysozyme-like"/>
    <property type="match status" value="1"/>
</dbReference>
<evidence type="ECO:0000259" key="19">
    <source>
        <dbReference type="Pfam" id="PF00912"/>
    </source>
</evidence>
<evidence type="ECO:0000256" key="17">
    <source>
        <dbReference type="SAM" id="Phobius"/>
    </source>
</evidence>
<evidence type="ECO:0000256" key="9">
    <source>
        <dbReference type="ARBA" id="ARBA00022801"/>
    </source>
</evidence>
<keyword evidence="17" id="KW-1133">Transmembrane helix</keyword>
<dbReference type="GO" id="GO:0008658">
    <property type="term" value="F:penicillin binding"/>
    <property type="evidence" value="ECO:0007669"/>
    <property type="project" value="InterPro"/>
</dbReference>
<comment type="similarity">
    <text evidence="3">In the N-terminal section; belongs to the glycosyltransferase 51 family.</text>
</comment>
<comment type="catalytic activity">
    <reaction evidence="16">
        <text>[GlcNAc-(1-&gt;4)-Mur2Ac(oyl-L-Ala-gamma-D-Glu-L-Lys-D-Ala-D-Ala)](n)-di-trans,octa-cis-undecaprenyl diphosphate + beta-D-GlcNAc-(1-&gt;4)-Mur2Ac(oyl-L-Ala-gamma-D-Glu-L-Lys-D-Ala-D-Ala)-di-trans,octa-cis-undecaprenyl diphosphate = [GlcNAc-(1-&gt;4)-Mur2Ac(oyl-L-Ala-gamma-D-Glu-L-Lys-D-Ala-D-Ala)](n+1)-di-trans,octa-cis-undecaprenyl diphosphate + di-trans,octa-cis-undecaprenyl diphosphate + H(+)</text>
        <dbReference type="Rhea" id="RHEA:23708"/>
        <dbReference type="Rhea" id="RHEA-COMP:9602"/>
        <dbReference type="Rhea" id="RHEA-COMP:9603"/>
        <dbReference type="ChEBI" id="CHEBI:15378"/>
        <dbReference type="ChEBI" id="CHEBI:58405"/>
        <dbReference type="ChEBI" id="CHEBI:60033"/>
        <dbReference type="ChEBI" id="CHEBI:78435"/>
        <dbReference type="EC" id="2.4.99.28"/>
    </reaction>
</comment>
<dbReference type="PANTHER" id="PTHR32282">
    <property type="entry name" value="BINDING PROTEIN TRANSPEPTIDASE, PUTATIVE-RELATED"/>
    <property type="match status" value="1"/>
</dbReference>
<evidence type="ECO:0000256" key="6">
    <source>
        <dbReference type="ARBA" id="ARBA00022670"/>
    </source>
</evidence>
<feature type="transmembrane region" description="Helical" evidence="17">
    <location>
        <begin position="20"/>
        <end position="47"/>
    </location>
</feature>
<dbReference type="InterPro" id="IPR001264">
    <property type="entry name" value="Glyco_trans_51"/>
</dbReference>
<evidence type="ECO:0000256" key="12">
    <source>
        <dbReference type="ARBA" id="ARBA00023136"/>
    </source>
</evidence>
<dbReference type="GO" id="GO:0008955">
    <property type="term" value="F:peptidoglycan glycosyltransferase activity"/>
    <property type="evidence" value="ECO:0007669"/>
    <property type="project" value="UniProtKB-EC"/>
</dbReference>
<evidence type="ECO:0000256" key="10">
    <source>
        <dbReference type="ARBA" id="ARBA00022960"/>
    </source>
</evidence>
<dbReference type="PANTHER" id="PTHR32282:SF11">
    <property type="entry name" value="PENICILLIN-BINDING PROTEIN 1B"/>
    <property type="match status" value="1"/>
</dbReference>
<keyword evidence="5" id="KW-0121">Carboxypeptidase</keyword>
<dbReference type="InterPro" id="IPR001460">
    <property type="entry name" value="PCN-bd_Tpept"/>
</dbReference>
<dbReference type="Pfam" id="PF17957">
    <property type="entry name" value="Big_7"/>
    <property type="match status" value="1"/>
</dbReference>
<organism evidence="20 21">
    <name type="scientific">Candidatus Daviesbacteria bacterium GW2011_GWA2_38_24</name>
    <dbReference type="NCBI Taxonomy" id="1618422"/>
    <lineage>
        <taxon>Bacteria</taxon>
        <taxon>Candidatus Daviesiibacteriota</taxon>
    </lineage>
</organism>
<keyword evidence="9" id="KW-0378">Hydrolase</keyword>
<accession>A0A0G0MNH0</accession>
<keyword evidence="8" id="KW-0808">Transferase</keyword>
<evidence type="ECO:0000256" key="3">
    <source>
        <dbReference type="ARBA" id="ARBA00007739"/>
    </source>
</evidence>
<dbReference type="EMBL" id="LBUP01000005">
    <property type="protein sequence ID" value="KKQ66466.1"/>
    <property type="molecule type" value="Genomic_DNA"/>
</dbReference>
<comment type="subcellular location">
    <subcellularLocation>
        <location evidence="1">Cell membrane</location>
    </subcellularLocation>
</comment>
<dbReference type="PATRIC" id="fig|1618422.5.peg.832"/>
<dbReference type="FunFam" id="1.10.3810.10:FF:000001">
    <property type="entry name" value="Penicillin-binding protein 1A"/>
    <property type="match status" value="1"/>
</dbReference>
<dbReference type="GO" id="GO:0009002">
    <property type="term" value="F:serine-type D-Ala-D-Ala carboxypeptidase activity"/>
    <property type="evidence" value="ECO:0007669"/>
    <property type="project" value="UniProtKB-EC"/>
</dbReference>
<comment type="similarity">
    <text evidence="2">In the C-terminal section; belongs to the transpeptidase family.</text>
</comment>
<keyword evidence="13" id="KW-0511">Multifunctional enzyme</keyword>
<dbReference type="Pfam" id="PF00912">
    <property type="entry name" value="Transgly"/>
    <property type="match status" value="1"/>
</dbReference>
<name>A0A0G0MNH0_9BACT</name>
<dbReference type="GO" id="GO:0009252">
    <property type="term" value="P:peptidoglycan biosynthetic process"/>
    <property type="evidence" value="ECO:0007669"/>
    <property type="project" value="UniProtKB-KW"/>
</dbReference>
<dbReference type="GO" id="GO:0030288">
    <property type="term" value="C:outer membrane-bounded periplasmic space"/>
    <property type="evidence" value="ECO:0007669"/>
    <property type="project" value="TreeGrafter"/>
</dbReference>